<gene>
    <name evidence="10" type="ORF">ENW66_06290</name>
</gene>
<dbReference type="GO" id="GO:0003995">
    <property type="term" value="F:acyl-CoA dehydrogenase activity"/>
    <property type="evidence" value="ECO:0007669"/>
    <property type="project" value="TreeGrafter"/>
</dbReference>
<evidence type="ECO:0000259" key="8">
    <source>
        <dbReference type="Pfam" id="PF02770"/>
    </source>
</evidence>
<dbReference type="InterPro" id="IPR006091">
    <property type="entry name" value="Acyl-CoA_Oxase/DH_mid-dom"/>
</dbReference>
<dbReference type="InterPro" id="IPR036250">
    <property type="entry name" value="AcylCo_DH-like_C"/>
</dbReference>
<dbReference type="GO" id="GO:0033539">
    <property type="term" value="P:fatty acid beta-oxidation using acyl-CoA dehydrogenase"/>
    <property type="evidence" value="ECO:0007669"/>
    <property type="project" value="TreeGrafter"/>
</dbReference>
<dbReference type="InterPro" id="IPR050741">
    <property type="entry name" value="Acyl-CoA_dehydrogenase"/>
</dbReference>
<comment type="cofactor">
    <cofactor evidence="1 6">
        <name>FAD</name>
        <dbReference type="ChEBI" id="CHEBI:57692"/>
    </cofactor>
</comment>
<comment type="similarity">
    <text evidence="2 6">Belongs to the acyl-CoA dehydrogenase family.</text>
</comment>
<dbReference type="Pfam" id="PF02771">
    <property type="entry name" value="Acyl-CoA_dh_N"/>
    <property type="match status" value="1"/>
</dbReference>
<dbReference type="InterPro" id="IPR037069">
    <property type="entry name" value="AcylCoA_DH/ox_N_sf"/>
</dbReference>
<keyword evidence="4 6" id="KW-0274">FAD</keyword>
<name>A0A7C3RBS4_ARCFL</name>
<dbReference type="Gene3D" id="1.20.140.10">
    <property type="entry name" value="Butyryl-CoA Dehydrogenase, subunit A, domain 3"/>
    <property type="match status" value="1"/>
</dbReference>
<dbReference type="PANTHER" id="PTHR48083:SF2">
    <property type="entry name" value="MEDIUM-CHAIN SPECIFIC ACYL-COA DEHYDROGENASE, MITOCHONDRIAL"/>
    <property type="match status" value="1"/>
</dbReference>
<evidence type="ECO:0000256" key="3">
    <source>
        <dbReference type="ARBA" id="ARBA00022630"/>
    </source>
</evidence>
<protein>
    <submittedName>
        <fullName evidence="10">Acyl-CoA dehydrogenase</fullName>
    </submittedName>
</protein>
<feature type="domain" description="Acyl-CoA oxidase/dehydrogenase middle" evidence="8">
    <location>
        <begin position="139"/>
        <end position="243"/>
    </location>
</feature>
<feature type="domain" description="Acyl-CoA dehydrogenase/oxidase C-terminal" evidence="7">
    <location>
        <begin position="263"/>
        <end position="410"/>
    </location>
</feature>
<evidence type="ECO:0000256" key="5">
    <source>
        <dbReference type="ARBA" id="ARBA00023002"/>
    </source>
</evidence>
<dbReference type="Gene3D" id="1.10.540.10">
    <property type="entry name" value="Acyl-CoA dehydrogenase/oxidase, N-terminal domain"/>
    <property type="match status" value="1"/>
</dbReference>
<feature type="domain" description="Acyl-CoA dehydrogenase/oxidase N-terminal" evidence="9">
    <location>
        <begin position="14"/>
        <end position="104"/>
    </location>
</feature>
<comment type="caution">
    <text evidence="10">The sequence shown here is derived from an EMBL/GenBank/DDBJ whole genome shotgun (WGS) entry which is preliminary data.</text>
</comment>
<dbReference type="SUPFAM" id="SSF47203">
    <property type="entry name" value="Acyl-CoA dehydrogenase C-terminal domain-like"/>
    <property type="match status" value="1"/>
</dbReference>
<keyword evidence="3 6" id="KW-0285">Flavoprotein</keyword>
<dbReference type="EMBL" id="DTLB01000038">
    <property type="protein sequence ID" value="HFW32544.1"/>
    <property type="molecule type" value="Genomic_DNA"/>
</dbReference>
<dbReference type="InterPro" id="IPR009075">
    <property type="entry name" value="AcylCo_DH/oxidase_C"/>
</dbReference>
<dbReference type="GO" id="GO:0005737">
    <property type="term" value="C:cytoplasm"/>
    <property type="evidence" value="ECO:0007669"/>
    <property type="project" value="TreeGrafter"/>
</dbReference>
<evidence type="ECO:0000259" key="7">
    <source>
        <dbReference type="Pfam" id="PF00441"/>
    </source>
</evidence>
<dbReference type="InterPro" id="IPR046373">
    <property type="entry name" value="Acyl-CoA_Oxase/DH_mid-dom_sf"/>
</dbReference>
<dbReference type="GO" id="GO:0050660">
    <property type="term" value="F:flavin adenine dinucleotide binding"/>
    <property type="evidence" value="ECO:0007669"/>
    <property type="project" value="InterPro"/>
</dbReference>
<organism evidence="10">
    <name type="scientific">Archaeoglobus fulgidus</name>
    <dbReference type="NCBI Taxonomy" id="2234"/>
    <lineage>
        <taxon>Archaea</taxon>
        <taxon>Methanobacteriati</taxon>
        <taxon>Methanobacteriota</taxon>
        <taxon>Archaeoglobi</taxon>
        <taxon>Archaeoglobales</taxon>
        <taxon>Archaeoglobaceae</taxon>
        <taxon>Archaeoglobus</taxon>
    </lineage>
</organism>
<dbReference type="Gene3D" id="2.40.110.10">
    <property type="entry name" value="Butyryl-CoA Dehydrogenase, subunit A, domain 2"/>
    <property type="match status" value="1"/>
</dbReference>
<keyword evidence="5 6" id="KW-0560">Oxidoreductase</keyword>
<dbReference type="Pfam" id="PF00441">
    <property type="entry name" value="Acyl-CoA_dh_1"/>
    <property type="match status" value="1"/>
</dbReference>
<dbReference type="SUPFAM" id="SSF56645">
    <property type="entry name" value="Acyl-CoA dehydrogenase NM domain-like"/>
    <property type="match status" value="1"/>
</dbReference>
<reference evidence="10" key="1">
    <citation type="journal article" date="2020" name="mSystems">
        <title>Genome- and Community-Level Interaction Insights into Carbon Utilization and Element Cycling Functions of Hydrothermarchaeota in Hydrothermal Sediment.</title>
        <authorList>
            <person name="Zhou Z."/>
            <person name="Liu Y."/>
            <person name="Xu W."/>
            <person name="Pan J."/>
            <person name="Luo Z.H."/>
            <person name="Li M."/>
        </authorList>
    </citation>
    <scope>NUCLEOTIDE SEQUENCE [LARGE SCALE GENOMIC DNA]</scope>
    <source>
        <strain evidence="10">SpSt-87</strain>
    </source>
</reference>
<dbReference type="Pfam" id="PF02770">
    <property type="entry name" value="Acyl-CoA_dh_M"/>
    <property type="match status" value="1"/>
</dbReference>
<evidence type="ECO:0000256" key="1">
    <source>
        <dbReference type="ARBA" id="ARBA00001974"/>
    </source>
</evidence>
<proteinExistence type="inferred from homology"/>
<sequence>MEFARIREFESPLERYLAEMIRDWGEKYVLPFRREFDEDWKEHRYVEPALEKLMVDYGFQIAIFPEEYGGWGMGNSDYFGSIIARLMEEIGRYDTGIAVSVGVTFWPLFMITVKPHVNHELCAEFSKLFARKKLTMAANAMTEPQGGSDIENLDELKGKTIRTTAVLDGDEWIISGHKLWPTNTGGVADLFGVVCTTKPGEADERYFAYIYVPANLPGVKQGEPYRKAGMAADKNSDIWFDSVRVPKHYRAWGDGLDARYFREIITTGCLGSAAMALGAMENIYEILYEKCSELRYRGKPLKENTAVAAVLADIAAEIEISRAAVYTYARMLDRPDIYGERYSAEIVARGRALKLKVCDFCCDVAGKAVDLLSHYGIDRNFDVEKHWRDVKMIQLWMGGRQLCQMDVARHFYDCRQL</sequence>
<evidence type="ECO:0000313" key="10">
    <source>
        <dbReference type="EMBL" id="HFW32544.1"/>
    </source>
</evidence>
<dbReference type="InterPro" id="IPR013786">
    <property type="entry name" value="AcylCoA_DH/ox_N"/>
</dbReference>
<evidence type="ECO:0000256" key="4">
    <source>
        <dbReference type="ARBA" id="ARBA00022827"/>
    </source>
</evidence>
<evidence type="ECO:0000256" key="6">
    <source>
        <dbReference type="RuleBase" id="RU362125"/>
    </source>
</evidence>
<evidence type="ECO:0000256" key="2">
    <source>
        <dbReference type="ARBA" id="ARBA00009347"/>
    </source>
</evidence>
<dbReference type="PANTHER" id="PTHR48083">
    <property type="entry name" value="MEDIUM-CHAIN SPECIFIC ACYL-COA DEHYDROGENASE, MITOCHONDRIAL-RELATED"/>
    <property type="match status" value="1"/>
</dbReference>
<evidence type="ECO:0000259" key="9">
    <source>
        <dbReference type="Pfam" id="PF02771"/>
    </source>
</evidence>
<dbReference type="InterPro" id="IPR009100">
    <property type="entry name" value="AcylCoA_DH/oxidase_NM_dom_sf"/>
</dbReference>
<dbReference type="AlphaFoldDB" id="A0A7C3RBS4"/>
<accession>A0A7C3RBS4</accession>